<dbReference type="AlphaFoldDB" id="A0A8C3BH99"/>
<accession>A0A8C3BH99</accession>
<name>A0A8C3BH99_CAIMO</name>
<proteinExistence type="predicted"/>
<evidence type="ECO:0000313" key="3">
    <source>
        <dbReference type="Proteomes" id="UP000694556"/>
    </source>
</evidence>
<dbReference type="Proteomes" id="UP000694556">
    <property type="component" value="Unassembled WGS sequence"/>
</dbReference>
<keyword evidence="3" id="KW-1185">Reference proteome</keyword>
<dbReference type="Ensembl" id="ENSCMMT00000006430.1">
    <property type="protein sequence ID" value="ENSCMMP00000005792.1"/>
    <property type="gene ID" value="ENSCMMG00000003690.1"/>
</dbReference>
<protein>
    <submittedName>
        <fullName evidence="2">Uncharacterized protein</fullName>
    </submittedName>
</protein>
<evidence type="ECO:0000313" key="2">
    <source>
        <dbReference type="Ensembl" id="ENSCMMP00000005792.1"/>
    </source>
</evidence>
<sequence>MRSLLIPAELLCGSGGHDGVGPTPGTITCWARAPQNLAACILGPRHPCLFVTVFALPRPCQEDSGSEKGVEMPTAPQGIGGPSIYNAVEVVFLEFFFWGSKGFCPFLVLLTTFFTCTPIPLLRISLCTVFCFGPLRTRRMSRPWNMSREGL</sequence>
<keyword evidence="1" id="KW-0472">Membrane</keyword>
<organism evidence="2 3">
    <name type="scientific">Cairina moschata</name>
    <name type="common">Muscovy duck</name>
    <dbReference type="NCBI Taxonomy" id="8855"/>
    <lineage>
        <taxon>Eukaryota</taxon>
        <taxon>Metazoa</taxon>
        <taxon>Chordata</taxon>
        <taxon>Craniata</taxon>
        <taxon>Vertebrata</taxon>
        <taxon>Euteleostomi</taxon>
        <taxon>Archelosauria</taxon>
        <taxon>Archosauria</taxon>
        <taxon>Dinosauria</taxon>
        <taxon>Saurischia</taxon>
        <taxon>Theropoda</taxon>
        <taxon>Coelurosauria</taxon>
        <taxon>Aves</taxon>
        <taxon>Neognathae</taxon>
        <taxon>Galloanserae</taxon>
        <taxon>Anseriformes</taxon>
        <taxon>Anatidae</taxon>
        <taxon>Anatinae</taxon>
        <taxon>Cairina</taxon>
    </lineage>
</organism>
<feature type="transmembrane region" description="Helical" evidence="1">
    <location>
        <begin position="106"/>
        <end position="132"/>
    </location>
</feature>
<evidence type="ECO:0000256" key="1">
    <source>
        <dbReference type="SAM" id="Phobius"/>
    </source>
</evidence>
<reference evidence="2" key="2">
    <citation type="submission" date="2025-09" db="UniProtKB">
        <authorList>
            <consortium name="Ensembl"/>
        </authorList>
    </citation>
    <scope>IDENTIFICATION</scope>
</reference>
<reference evidence="2" key="1">
    <citation type="submission" date="2025-08" db="UniProtKB">
        <authorList>
            <consortium name="Ensembl"/>
        </authorList>
    </citation>
    <scope>IDENTIFICATION</scope>
</reference>
<keyword evidence="1" id="KW-1133">Transmembrane helix</keyword>
<keyword evidence="1" id="KW-0812">Transmembrane</keyword>